<dbReference type="SMART" id="SM00696">
    <property type="entry name" value="DM9"/>
    <property type="match status" value="2"/>
</dbReference>
<gene>
    <name evidence="2" type="primary">LOC111103057</name>
</gene>
<dbReference type="PANTHER" id="PTHR31649:SF1">
    <property type="entry name" value="FARNESOIC ACID O-METHYL TRANSFERASE DOMAIN-CONTAINING PROTEIN"/>
    <property type="match status" value="1"/>
</dbReference>
<proteinExistence type="predicted"/>
<keyword evidence="1" id="KW-1185">Reference proteome</keyword>
<evidence type="ECO:0000313" key="1">
    <source>
        <dbReference type="Proteomes" id="UP000694844"/>
    </source>
</evidence>
<reference evidence="2" key="1">
    <citation type="submission" date="2025-08" db="UniProtKB">
        <authorList>
            <consortium name="RefSeq"/>
        </authorList>
    </citation>
    <scope>IDENTIFICATION</scope>
    <source>
        <tissue evidence="2">Whole sample</tissue>
    </source>
</reference>
<dbReference type="KEGG" id="cvn:111103057"/>
<dbReference type="InterPro" id="IPR006616">
    <property type="entry name" value="DM9_repeat"/>
</dbReference>
<dbReference type="PANTHER" id="PTHR31649">
    <property type="entry name" value="AGAP009604-PA"/>
    <property type="match status" value="1"/>
</dbReference>
<sequence>MAIWVTTTGNEIPEGAMRAGYEADGRPLFIARAPIEGILTPGKCGYHIQGALLPFGCKEQVVHQYEVLVHQTNALGFFDWHRASNGTVPKEAFQTDKDTYVGRAFYSGSLIPCKISTNPSHRCAYMGSGGKEHNTKEYEVLCQIK</sequence>
<accession>A0A8B8ANR6</accession>
<dbReference type="OrthoDB" id="6081326at2759"/>
<dbReference type="RefSeq" id="XP_022291764.1">
    <property type="nucleotide sequence ID" value="XM_022436056.1"/>
</dbReference>
<evidence type="ECO:0000313" key="2">
    <source>
        <dbReference type="RefSeq" id="XP_022291764.1"/>
    </source>
</evidence>
<dbReference type="GeneID" id="111103057"/>
<name>A0A8B8ANR6_CRAVI</name>
<organism evidence="1 2">
    <name type="scientific">Crassostrea virginica</name>
    <name type="common">Eastern oyster</name>
    <dbReference type="NCBI Taxonomy" id="6565"/>
    <lineage>
        <taxon>Eukaryota</taxon>
        <taxon>Metazoa</taxon>
        <taxon>Spiralia</taxon>
        <taxon>Lophotrochozoa</taxon>
        <taxon>Mollusca</taxon>
        <taxon>Bivalvia</taxon>
        <taxon>Autobranchia</taxon>
        <taxon>Pteriomorphia</taxon>
        <taxon>Ostreida</taxon>
        <taxon>Ostreoidea</taxon>
        <taxon>Ostreidae</taxon>
        <taxon>Crassostrea</taxon>
    </lineage>
</organism>
<dbReference type="Pfam" id="PF11901">
    <property type="entry name" value="DM9"/>
    <property type="match status" value="2"/>
</dbReference>
<dbReference type="AlphaFoldDB" id="A0A8B8ANR6"/>
<dbReference type="Proteomes" id="UP000694844">
    <property type="component" value="Chromosome 7"/>
</dbReference>
<protein>
    <submittedName>
        <fullName evidence="2">Uncharacterized protein LOC111103057</fullName>
    </submittedName>
</protein>